<name>A0A5E4QJQ1_9NEOP</name>
<feature type="region of interest" description="Disordered" evidence="1">
    <location>
        <begin position="120"/>
        <end position="154"/>
    </location>
</feature>
<organism evidence="2 3">
    <name type="scientific">Leptidea sinapis</name>
    <dbReference type="NCBI Taxonomy" id="189913"/>
    <lineage>
        <taxon>Eukaryota</taxon>
        <taxon>Metazoa</taxon>
        <taxon>Ecdysozoa</taxon>
        <taxon>Arthropoda</taxon>
        <taxon>Hexapoda</taxon>
        <taxon>Insecta</taxon>
        <taxon>Pterygota</taxon>
        <taxon>Neoptera</taxon>
        <taxon>Endopterygota</taxon>
        <taxon>Lepidoptera</taxon>
        <taxon>Glossata</taxon>
        <taxon>Ditrysia</taxon>
        <taxon>Papilionoidea</taxon>
        <taxon>Pieridae</taxon>
        <taxon>Dismorphiinae</taxon>
        <taxon>Leptidea</taxon>
    </lineage>
</organism>
<evidence type="ECO:0000313" key="3">
    <source>
        <dbReference type="Proteomes" id="UP000324832"/>
    </source>
</evidence>
<accession>A0A5E4QJQ1</accession>
<protein>
    <submittedName>
        <fullName evidence="2">Uncharacterized protein</fullName>
    </submittedName>
</protein>
<feature type="compositionally biased region" description="Polar residues" evidence="1">
    <location>
        <begin position="135"/>
        <end position="154"/>
    </location>
</feature>
<dbReference type="Proteomes" id="UP000324832">
    <property type="component" value="Unassembled WGS sequence"/>
</dbReference>
<sequence>MKVLLRQLRLWPAAVQRAAVQQPSPDGLPFHRRALHLAGLQPLSAAADRGATPRHHARVHSEYPTRVQSQRAALVHTERAAFVHTERAALVHTAGAVLVHTTGSTLLYTTGPALLHTTGSTFVQPTDPSRVHSARGTSDSAQQLAIQHQRVPNK</sequence>
<dbReference type="AlphaFoldDB" id="A0A5E4QJQ1"/>
<reference evidence="2 3" key="1">
    <citation type="submission" date="2017-07" db="EMBL/GenBank/DDBJ databases">
        <authorList>
            <person name="Talla V."/>
            <person name="Backstrom N."/>
        </authorList>
    </citation>
    <scope>NUCLEOTIDE SEQUENCE [LARGE SCALE GENOMIC DNA]</scope>
</reference>
<evidence type="ECO:0000256" key="1">
    <source>
        <dbReference type="SAM" id="MobiDB-lite"/>
    </source>
</evidence>
<evidence type="ECO:0000313" key="2">
    <source>
        <dbReference type="EMBL" id="VVC98256.1"/>
    </source>
</evidence>
<proteinExistence type="predicted"/>
<dbReference type="EMBL" id="FZQP02003445">
    <property type="protein sequence ID" value="VVC98256.1"/>
    <property type="molecule type" value="Genomic_DNA"/>
</dbReference>
<keyword evidence="3" id="KW-1185">Reference proteome</keyword>
<gene>
    <name evidence="2" type="ORF">LSINAPIS_LOCUS9366</name>
</gene>